<dbReference type="EMBL" id="OJIN01000024">
    <property type="protein sequence ID" value="SPD72151.1"/>
    <property type="molecule type" value="Genomic_DNA"/>
</dbReference>
<sequence>MDKPFQRKGSESNAHVGRDFEAKIQTYFEKQGLSLSYGVTVPIGVTGKKPHSFDLGSKDGKILVECKAHRWTEGGNVPSAKLTVWNEAMFFFHTAPSGYRKLLVVLHDFSSRRNETLGEYYVRTYSHLIPEDVEVWEYDENGKHGKRIK</sequence>
<gene>
    <name evidence="1" type="ORF">PITCH_A120002</name>
</gene>
<protein>
    <submittedName>
        <fullName evidence="1">Uncharacterized protein</fullName>
    </submittedName>
</protein>
<name>A0A445MRY2_9BACT</name>
<reference evidence="1" key="1">
    <citation type="submission" date="2018-01" db="EMBL/GenBank/DDBJ databases">
        <authorList>
            <person name="Regsiter A."/>
            <person name="William W."/>
        </authorList>
    </citation>
    <scope>NUCLEOTIDE SEQUENCE</scope>
    <source>
        <strain evidence="1">TRIP AH-1</strain>
    </source>
</reference>
<organism evidence="1">
    <name type="scientific">uncultured Desulfobacterium sp</name>
    <dbReference type="NCBI Taxonomy" id="201089"/>
    <lineage>
        <taxon>Bacteria</taxon>
        <taxon>Pseudomonadati</taxon>
        <taxon>Thermodesulfobacteriota</taxon>
        <taxon>Desulfobacteria</taxon>
        <taxon>Desulfobacterales</taxon>
        <taxon>Desulfobacteriaceae</taxon>
        <taxon>Desulfobacterium</taxon>
        <taxon>environmental samples</taxon>
    </lineage>
</organism>
<proteinExistence type="predicted"/>
<accession>A0A445MRY2</accession>
<evidence type="ECO:0000313" key="1">
    <source>
        <dbReference type="EMBL" id="SPD72151.1"/>
    </source>
</evidence>
<dbReference type="AlphaFoldDB" id="A0A445MRY2"/>